<dbReference type="EMBL" id="BEZZ01002612">
    <property type="protein sequence ID" value="GCC16976.1"/>
    <property type="molecule type" value="Genomic_DNA"/>
</dbReference>
<gene>
    <name evidence="2" type="ORF">chiPu_0020452</name>
</gene>
<reference evidence="2 3" key="1">
    <citation type="journal article" date="2018" name="Nat. Ecol. Evol.">
        <title>Shark genomes provide insights into elasmobranch evolution and the origin of vertebrates.</title>
        <authorList>
            <person name="Hara Y"/>
            <person name="Yamaguchi K"/>
            <person name="Onimaru K"/>
            <person name="Kadota M"/>
            <person name="Koyanagi M"/>
            <person name="Keeley SD"/>
            <person name="Tatsumi K"/>
            <person name="Tanaka K"/>
            <person name="Motone F"/>
            <person name="Kageyama Y"/>
            <person name="Nozu R"/>
            <person name="Adachi N"/>
            <person name="Nishimura O"/>
            <person name="Nakagawa R"/>
            <person name="Tanegashima C"/>
            <person name="Kiyatake I"/>
            <person name="Matsumoto R"/>
            <person name="Murakumo K"/>
            <person name="Nishida K"/>
            <person name="Terakita A"/>
            <person name="Kuratani S"/>
            <person name="Sato K"/>
            <person name="Hyodo S Kuraku.S."/>
        </authorList>
    </citation>
    <scope>NUCLEOTIDE SEQUENCE [LARGE SCALE GENOMIC DNA]</scope>
</reference>
<dbReference type="STRING" id="137246.A0A401RFV4"/>
<dbReference type="Proteomes" id="UP000287033">
    <property type="component" value="Unassembled WGS sequence"/>
</dbReference>
<sequence>MWESRSLSELTRQIAPPAKNGHALPPTESGKSYQFVNPFHVRAETSRVRELREGCQLSRPCRRIVTLHKREHASGSTGEEPLGLEHQPLIGKPARQGASHAGRALPD</sequence>
<organism evidence="2 3">
    <name type="scientific">Chiloscyllium punctatum</name>
    <name type="common">Brownbanded bambooshark</name>
    <name type="synonym">Hemiscyllium punctatum</name>
    <dbReference type="NCBI Taxonomy" id="137246"/>
    <lineage>
        <taxon>Eukaryota</taxon>
        <taxon>Metazoa</taxon>
        <taxon>Chordata</taxon>
        <taxon>Craniata</taxon>
        <taxon>Vertebrata</taxon>
        <taxon>Chondrichthyes</taxon>
        <taxon>Elasmobranchii</taxon>
        <taxon>Galeomorphii</taxon>
        <taxon>Galeoidea</taxon>
        <taxon>Orectolobiformes</taxon>
        <taxon>Hemiscylliidae</taxon>
        <taxon>Chiloscyllium</taxon>
    </lineage>
</organism>
<name>A0A401RFV4_CHIPU</name>
<keyword evidence="3" id="KW-1185">Reference proteome</keyword>
<evidence type="ECO:0000256" key="1">
    <source>
        <dbReference type="SAM" id="MobiDB-lite"/>
    </source>
</evidence>
<protein>
    <submittedName>
        <fullName evidence="2">Uncharacterized protein</fullName>
    </submittedName>
</protein>
<evidence type="ECO:0000313" key="2">
    <source>
        <dbReference type="EMBL" id="GCC16976.1"/>
    </source>
</evidence>
<feature type="compositionally biased region" description="Polar residues" evidence="1">
    <location>
        <begin position="1"/>
        <end position="11"/>
    </location>
</feature>
<dbReference type="AlphaFoldDB" id="A0A401RFV4"/>
<feature type="region of interest" description="Disordered" evidence="1">
    <location>
        <begin position="1"/>
        <end position="34"/>
    </location>
</feature>
<dbReference type="OrthoDB" id="9909916at2759"/>
<accession>A0A401RFV4</accession>
<proteinExistence type="predicted"/>
<feature type="region of interest" description="Disordered" evidence="1">
    <location>
        <begin position="67"/>
        <end position="107"/>
    </location>
</feature>
<evidence type="ECO:0000313" key="3">
    <source>
        <dbReference type="Proteomes" id="UP000287033"/>
    </source>
</evidence>
<comment type="caution">
    <text evidence="2">The sequence shown here is derived from an EMBL/GenBank/DDBJ whole genome shotgun (WGS) entry which is preliminary data.</text>
</comment>